<feature type="transmembrane region" description="Helical" evidence="5">
    <location>
        <begin position="42"/>
        <end position="62"/>
    </location>
</feature>
<evidence type="ECO:0000259" key="6">
    <source>
        <dbReference type="PROSITE" id="PS50850"/>
    </source>
</evidence>
<dbReference type="PROSITE" id="PS50850">
    <property type="entry name" value="MFS"/>
    <property type="match status" value="1"/>
</dbReference>
<dbReference type="GeneID" id="30980306"/>
<feature type="transmembrane region" description="Helical" evidence="5">
    <location>
        <begin position="337"/>
        <end position="361"/>
    </location>
</feature>
<evidence type="ECO:0000313" key="8">
    <source>
        <dbReference type="Proteomes" id="UP000094285"/>
    </source>
</evidence>
<organism evidence="7 8">
    <name type="scientific">Suhomyces tanzawaensis NRRL Y-17324</name>
    <dbReference type="NCBI Taxonomy" id="984487"/>
    <lineage>
        <taxon>Eukaryota</taxon>
        <taxon>Fungi</taxon>
        <taxon>Dikarya</taxon>
        <taxon>Ascomycota</taxon>
        <taxon>Saccharomycotina</taxon>
        <taxon>Pichiomycetes</taxon>
        <taxon>Debaryomycetaceae</taxon>
        <taxon>Suhomyces</taxon>
    </lineage>
</organism>
<dbReference type="InterPro" id="IPR011701">
    <property type="entry name" value="MFS"/>
</dbReference>
<dbReference type="STRING" id="984487.A0A1E4SJE0"/>
<dbReference type="PANTHER" id="PTHR42718:SF1">
    <property type="entry name" value="LOW AFFINITY AMMONIUM TRANSPORTER"/>
    <property type="match status" value="1"/>
</dbReference>
<feature type="transmembrane region" description="Helical" evidence="5">
    <location>
        <begin position="431"/>
        <end position="456"/>
    </location>
</feature>
<proteinExistence type="predicted"/>
<feature type="transmembrane region" description="Helical" evidence="5">
    <location>
        <begin position="82"/>
        <end position="100"/>
    </location>
</feature>
<dbReference type="PANTHER" id="PTHR42718">
    <property type="entry name" value="MAJOR FACILITATOR SUPERFAMILY MULTIDRUG TRANSPORTER MFSC"/>
    <property type="match status" value="1"/>
</dbReference>
<name>A0A1E4SJE0_9ASCO</name>
<feature type="domain" description="Major facilitator superfamily (MFS) profile" evidence="6">
    <location>
        <begin position="44"/>
        <end position="498"/>
    </location>
</feature>
<feature type="transmembrane region" description="Helical" evidence="5">
    <location>
        <begin position="398"/>
        <end position="419"/>
    </location>
</feature>
<dbReference type="AlphaFoldDB" id="A0A1E4SJE0"/>
<dbReference type="Proteomes" id="UP000094285">
    <property type="component" value="Unassembled WGS sequence"/>
</dbReference>
<feature type="transmembrane region" description="Helical" evidence="5">
    <location>
        <begin position="172"/>
        <end position="192"/>
    </location>
</feature>
<feature type="transmembrane region" description="Helical" evidence="5">
    <location>
        <begin position="145"/>
        <end position="165"/>
    </location>
</feature>
<keyword evidence="2 5" id="KW-0812">Transmembrane</keyword>
<dbReference type="CDD" id="cd17476">
    <property type="entry name" value="MFS_Amf1_MDR_like"/>
    <property type="match status" value="1"/>
</dbReference>
<feature type="transmembrane region" description="Helical" evidence="5">
    <location>
        <begin position="368"/>
        <end position="386"/>
    </location>
</feature>
<feature type="transmembrane region" description="Helical" evidence="5">
    <location>
        <begin position="204"/>
        <end position="224"/>
    </location>
</feature>
<dbReference type="Gene3D" id="1.20.1250.20">
    <property type="entry name" value="MFS general substrate transporter like domains"/>
    <property type="match status" value="2"/>
</dbReference>
<feature type="transmembrane region" description="Helical" evidence="5">
    <location>
        <begin position="305"/>
        <end position="325"/>
    </location>
</feature>
<comment type="subcellular location">
    <subcellularLocation>
        <location evidence="1">Membrane</location>
        <topology evidence="1">Multi-pass membrane protein</topology>
    </subcellularLocation>
</comment>
<evidence type="ECO:0000313" key="7">
    <source>
        <dbReference type="EMBL" id="ODV79552.1"/>
    </source>
</evidence>
<keyword evidence="4 5" id="KW-0472">Membrane</keyword>
<evidence type="ECO:0000256" key="2">
    <source>
        <dbReference type="ARBA" id="ARBA00022692"/>
    </source>
</evidence>
<feature type="transmembrane region" description="Helical" evidence="5">
    <location>
        <begin position="112"/>
        <end position="133"/>
    </location>
</feature>
<protein>
    <submittedName>
        <fullName evidence="7">MFS general substrate transporter</fullName>
    </submittedName>
</protein>
<evidence type="ECO:0000256" key="5">
    <source>
        <dbReference type="SAM" id="Phobius"/>
    </source>
</evidence>
<dbReference type="EMBL" id="KV453911">
    <property type="protein sequence ID" value="ODV79552.1"/>
    <property type="molecule type" value="Genomic_DNA"/>
</dbReference>
<dbReference type="Pfam" id="PF07690">
    <property type="entry name" value="MFS_1"/>
    <property type="match status" value="1"/>
</dbReference>
<dbReference type="OrthoDB" id="2130629at2759"/>
<dbReference type="InterPro" id="IPR036259">
    <property type="entry name" value="MFS_trans_sf"/>
</dbReference>
<feature type="transmembrane region" description="Helical" evidence="5">
    <location>
        <begin position="267"/>
        <end position="285"/>
    </location>
</feature>
<dbReference type="GO" id="GO:0016020">
    <property type="term" value="C:membrane"/>
    <property type="evidence" value="ECO:0007669"/>
    <property type="project" value="UniProtKB-SubCell"/>
</dbReference>
<dbReference type="GO" id="GO:0022857">
    <property type="term" value="F:transmembrane transporter activity"/>
    <property type="evidence" value="ECO:0007669"/>
    <property type="project" value="InterPro"/>
</dbReference>
<dbReference type="RefSeq" id="XP_020064674.1">
    <property type="nucleotide sequence ID" value="XM_020206169.1"/>
</dbReference>
<dbReference type="SUPFAM" id="SSF103473">
    <property type="entry name" value="MFS general substrate transporter"/>
    <property type="match status" value="1"/>
</dbReference>
<evidence type="ECO:0000256" key="4">
    <source>
        <dbReference type="ARBA" id="ARBA00023136"/>
    </source>
</evidence>
<keyword evidence="8" id="KW-1185">Reference proteome</keyword>
<dbReference type="InterPro" id="IPR020846">
    <property type="entry name" value="MFS_dom"/>
</dbReference>
<gene>
    <name evidence="7" type="ORF">CANTADRAFT_10436</name>
</gene>
<feature type="transmembrane region" description="Helical" evidence="5">
    <location>
        <begin position="476"/>
        <end position="496"/>
    </location>
</feature>
<accession>A0A1E4SJE0</accession>
<evidence type="ECO:0000256" key="1">
    <source>
        <dbReference type="ARBA" id="ARBA00004141"/>
    </source>
</evidence>
<reference evidence="8" key="1">
    <citation type="submission" date="2016-05" db="EMBL/GenBank/DDBJ databases">
        <title>Comparative genomics of biotechnologically important yeasts.</title>
        <authorList>
            <consortium name="DOE Joint Genome Institute"/>
            <person name="Riley R."/>
            <person name="Haridas S."/>
            <person name="Wolfe K.H."/>
            <person name="Lopes M.R."/>
            <person name="Hittinger C.T."/>
            <person name="Goker M."/>
            <person name="Salamov A."/>
            <person name="Wisecaver J."/>
            <person name="Long T.M."/>
            <person name="Aerts A.L."/>
            <person name="Barry K."/>
            <person name="Choi C."/>
            <person name="Clum A."/>
            <person name="Coughlan A.Y."/>
            <person name="Deshpande S."/>
            <person name="Douglass A.P."/>
            <person name="Hanson S.J."/>
            <person name="Klenk H.-P."/>
            <person name="Labutti K."/>
            <person name="Lapidus A."/>
            <person name="Lindquist E."/>
            <person name="Lipzen A."/>
            <person name="Meier-Kolthoff J.P."/>
            <person name="Ohm R.A."/>
            <person name="Otillar R.P."/>
            <person name="Pangilinan J."/>
            <person name="Peng Y."/>
            <person name="Rokas A."/>
            <person name="Rosa C.A."/>
            <person name="Scheuner C."/>
            <person name="Sibirny A.A."/>
            <person name="Slot J.C."/>
            <person name="Stielow J.B."/>
            <person name="Sun H."/>
            <person name="Kurtzman C.P."/>
            <person name="Blackwell M."/>
            <person name="Grigoriev I.V."/>
            <person name="Jeffries T.W."/>
        </authorList>
    </citation>
    <scope>NUCLEOTIDE SEQUENCE [LARGE SCALE GENOMIC DNA]</scope>
    <source>
        <strain evidence="8">NRRL Y-17324</strain>
    </source>
</reference>
<sequence length="511" mass="55628">MSSAEESSQVGSKNEGVLSEELAEGIDYSSPSHQEISKLREAVFLFLLCLSQLITQISVGQTMGTGNYIARTFHVEGMPGEMAWFTAAFSLSVGTFILISGRLGDMYGYKTMYLIGYAWYAVWSLATGFAAFVPNRIFFQTMRSMQGIGPAIMMPNTQALIGSYFPDGTKKFVYLSLFGAVAPSGFVIGSLLSGTFAQLVWWPWTFWLSGMGSVLAAVIAFFIIPKHIGHKSYGSFDWYGSVTGVSGLILINFALNQGPNVGWDTPYVYVLLIVGVLFMGAFYLIEKRVANPLVPPDVLRGDTGFVLGCITAGWACFGVWLYYTFRWSIEVDHLSPVLAAAQISPAIITGYIAALASAYLLQTISLSYVMVISMCAFFIGCTLQATRPVGQIYWAQKFFSFLIASMGIDLSFPSACIILSQALPRHRQGIAGSLVSTFVNYSISVGIGLASAVEVYTTKNKTPSFNTTVTGMRNAFYLGMGCAGFGIVLSVIFVVIQFRAKMKKERTSGLQ</sequence>
<evidence type="ECO:0000256" key="3">
    <source>
        <dbReference type="ARBA" id="ARBA00022989"/>
    </source>
</evidence>
<feature type="transmembrane region" description="Helical" evidence="5">
    <location>
        <begin position="236"/>
        <end position="255"/>
    </location>
</feature>
<keyword evidence="3 5" id="KW-1133">Transmembrane helix</keyword>